<gene>
    <name evidence="1" type="ORF">H8L32_16440</name>
</gene>
<organism evidence="1 2">
    <name type="scientific">Undibacterium hunanense</name>
    <dbReference type="NCBI Taxonomy" id="2762292"/>
    <lineage>
        <taxon>Bacteria</taxon>
        <taxon>Pseudomonadati</taxon>
        <taxon>Pseudomonadota</taxon>
        <taxon>Betaproteobacteria</taxon>
        <taxon>Burkholderiales</taxon>
        <taxon>Oxalobacteraceae</taxon>
        <taxon>Undibacterium</taxon>
    </lineage>
</organism>
<dbReference type="RefSeq" id="WP_186948347.1">
    <property type="nucleotide sequence ID" value="NZ_JACOGF010000008.1"/>
</dbReference>
<evidence type="ECO:0000313" key="1">
    <source>
        <dbReference type="EMBL" id="MBC3919081.1"/>
    </source>
</evidence>
<comment type="caution">
    <text evidence="1">The sequence shown here is derived from an EMBL/GenBank/DDBJ whole genome shotgun (WGS) entry which is preliminary data.</text>
</comment>
<name>A0ABR6ZT75_9BURK</name>
<dbReference type="EMBL" id="JACOGF010000008">
    <property type="protein sequence ID" value="MBC3919081.1"/>
    <property type="molecule type" value="Genomic_DNA"/>
</dbReference>
<keyword evidence="2" id="KW-1185">Reference proteome</keyword>
<protein>
    <submittedName>
        <fullName evidence="1">Phospholipase D family protein</fullName>
    </submittedName>
</protein>
<sequence>MNLIYGDKIKSALREVSPTQIAVAYVGKHWSNYINPDILKEIILSPTLGTNPNAVAELAIKLGWKNVHFLDNLHTKMYLGDGKAALGSFNLSENGLSASGLEEAGFIIDDKQINVELKTLFDKYRSSAISKYSTEQAKIGKLAELRAAWDRAVLTKDIKIFEPNQVYLHLSDYQVTNPSEIYVCWIDGNFEYNEDIADISTINDSVNFLEDDDIKPGRWILCWHAKADDSPDESSEPYWIYIDEVMNNGVSDEKYTQLAIQRNDRTPPPVPFELTKDAIEAIYSVLRSKKFPAFLPGMDPWSINPTIPKLADFIKAAQSELALKASTS</sequence>
<dbReference type="CDD" id="cd09117">
    <property type="entry name" value="PLDc_Bfil_DEXD_like"/>
    <property type="match status" value="1"/>
</dbReference>
<evidence type="ECO:0000313" key="2">
    <source>
        <dbReference type="Proteomes" id="UP000650424"/>
    </source>
</evidence>
<reference evidence="1 2" key="1">
    <citation type="submission" date="2020-08" db="EMBL/GenBank/DDBJ databases">
        <title>Novel species isolated from subtropical streams in China.</title>
        <authorList>
            <person name="Lu H."/>
        </authorList>
    </citation>
    <scope>NUCLEOTIDE SEQUENCE [LARGE SCALE GENOMIC DNA]</scope>
    <source>
        <strain evidence="1 2">CY18W</strain>
    </source>
</reference>
<proteinExistence type="predicted"/>
<dbReference type="Gene3D" id="3.30.870.10">
    <property type="entry name" value="Endonuclease Chain A"/>
    <property type="match status" value="1"/>
</dbReference>
<accession>A0ABR6ZT75</accession>
<dbReference type="Proteomes" id="UP000650424">
    <property type="component" value="Unassembled WGS sequence"/>
</dbReference>